<dbReference type="SUPFAM" id="SSF50370">
    <property type="entry name" value="Ricin B-like lectins"/>
    <property type="match status" value="1"/>
</dbReference>
<keyword evidence="1" id="KW-0732">Signal</keyword>
<dbReference type="RefSeq" id="WP_270151559.1">
    <property type="nucleotide sequence ID" value="NZ_CP115451.1"/>
</dbReference>
<name>A0ABY7QJA5_9ACTN</name>
<feature type="chain" id="PRO_5045111550" description="Ricin B lectin domain-containing protein" evidence="1">
    <location>
        <begin position="30"/>
        <end position="158"/>
    </location>
</feature>
<evidence type="ECO:0008006" key="4">
    <source>
        <dbReference type="Google" id="ProtNLM"/>
    </source>
</evidence>
<sequence length="158" mass="17297">MKKFSVLRLIAAAVAIPAIGLATASPASADGNVSWENKGSAGCLQGVPNNYVGMEPCGNLHTHWHDVQLGDTNWIEYLLDGDGKWTGQCLDSNTYGSVYVGPCDSPSKNNLYQRWSEEKWSGGWVLKNVATGRCLAVYYDFSVQTLPCNADIDSKYWK</sequence>
<proteinExistence type="predicted"/>
<reference evidence="2 3" key="1">
    <citation type="submission" date="2022-12" db="EMBL/GenBank/DDBJ databases">
        <title>HUAS 3-15.</title>
        <authorList>
            <person name="Mo P."/>
        </authorList>
    </citation>
    <scope>NUCLEOTIDE SEQUENCE [LARGE SCALE GENOMIC DNA]</scope>
    <source>
        <strain evidence="2 3">HUAS 3-15</strain>
        <plasmid evidence="2 3">punmamed2</plasmid>
    </source>
</reference>
<feature type="signal peptide" evidence="1">
    <location>
        <begin position="1"/>
        <end position="29"/>
    </location>
</feature>
<dbReference type="Gene3D" id="2.80.10.50">
    <property type="match status" value="1"/>
</dbReference>
<dbReference type="Proteomes" id="UP001212821">
    <property type="component" value="Plasmid punmamed2"/>
</dbReference>
<dbReference type="PROSITE" id="PS50231">
    <property type="entry name" value="RICIN_B_LECTIN"/>
    <property type="match status" value="1"/>
</dbReference>
<organism evidence="2 3">
    <name type="scientific">Kitasatospora cathayae</name>
    <dbReference type="NCBI Taxonomy" id="3004092"/>
    <lineage>
        <taxon>Bacteria</taxon>
        <taxon>Bacillati</taxon>
        <taxon>Actinomycetota</taxon>
        <taxon>Actinomycetes</taxon>
        <taxon>Kitasatosporales</taxon>
        <taxon>Streptomycetaceae</taxon>
        <taxon>Kitasatospora</taxon>
    </lineage>
</organism>
<geneLocation type="plasmid" evidence="2 3">
    <name>punmamed2</name>
</geneLocation>
<dbReference type="InterPro" id="IPR035992">
    <property type="entry name" value="Ricin_B-like_lectins"/>
</dbReference>
<evidence type="ECO:0000313" key="2">
    <source>
        <dbReference type="EMBL" id="WBP91941.1"/>
    </source>
</evidence>
<dbReference type="EMBL" id="CP115451">
    <property type="protein sequence ID" value="WBP91941.1"/>
    <property type="molecule type" value="Genomic_DNA"/>
</dbReference>
<evidence type="ECO:0000256" key="1">
    <source>
        <dbReference type="SAM" id="SignalP"/>
    </source>
</evidence>
<evidence type="ECO:0000313" key="3">
    <source>
        <dbReference type="Proteomes" id="UP001212821"/>
    </source>
</evidence>
<accession>A0ABY7QJA5</accession>
<dbReference type="CDD" id="cd23415">
    <property type="entry name" value="beta-trefoil_Ricin_AH"/>
    <property type="match status" value="1"/>
</dbReference>
<keyword evidence="2" id="KW-0614">Plasmid</keyword>
<keyword evidence="3" id="KW-1185">Reference proteome</keyword>
<gene>
    <name evidence="2" type="ORF">O1G21_39820</name>
</gene>
<protein>
    <recommendedName>
        <fullName evidence="4">Ricin B lectin domain-containing protein</fullName>
    </recommendedName>
</protein>